<dbReference type="STRING" id="931890.G8JX68"/>
<keyword evidence="4" id="KW-0238">DNA-binding</keyword>
<evidence type="ECO:0000256" key="7">
    <source>
        <dbReference type="SAM" id="MobiDB-lite"/>
    </source>
</evidence>
<dbReference type="Pfam" id="PF03834">
    <property type="entry name" value="Rad10"/>
    <property type="match status" value="1"/>
</dbReference>
<dbReference type="GO" id="GO:0070522">
    <property type="term" value="C:ERCC4-ERCC1 complex"/>
    <property type="evidence" value="ECO:0007669"/>
    <property type="project" value="TreeGrafter"/>
</dbReference>
<accession>G8JX68</accession>
<dbReference type="OMA" id="ITKLCMF"/>
<dbReference type="InterPro" id="IPR011335">
    <property type="entry name" value="Restrct_endonuc-II-like"/>
</dbReference>
<evidence type="ECO:0000256" key="1">
    <source>
        <dbReference type="ARBA" id="ARBA00004123"/>
    </source>
</evidence>
<evidence type="ECO:0000313" key="10">
    <source>
        <dbReference type="Proteomes" id="UP000006790"/>
    </source>
</evidence>
<dbReference type="AlphaFoldDB" id="G8JX68"/>
<dbReference type="GO" id="GO:0003697">
    <property type="term" value="F:single-stranded DNA binding"/>
    <property type="evidence" value="ECO:0007669"/>
    <property type="project" value="EnsemblFungi"/>
</dbReference>
<dbReference type="GO" id="GO:0003684">
    <property type="term" value="F:damaged DNA binding"/>
    <property type="evidence" value="ECO:0007669"/>
    <property type="project" value="InterPro"/>
</dbReference>
<evidence type="ECO:0000256" key="3">
    <source>
        <dbReference type="ARBA" id="ARBA00022763"/>
    </source>
</evidence>
<dbReference type="InParanoid" id="G8JX68"/>
<dbReference type="HOGENOM" id="CLU_1267070_0_0_1"/>
<organism evidence="9 10">
    <name type="scientific">Eremothecium cymbalariae (strain CBS 270.75 / DBVPG 7215 / KCTC 17166 / NRRL Y-17582)</name>
    <name type="common">Yeast</name>
    <dbReference type="NCBI Taxonomy" id="931890"/>
    <lineage>
        <taxon>Eukaryota</taxon>
        <taxon>Fungi</taxon>
        <taxon>Dikarya</taxon>
        <taxon>Ascomycota</taxon>
        <taxon>Saccharomycotina</taxon>
        <taxon>Saccharomycetes</taxon>
        <taxon>Saccharomycetales</taxon>
        <taxon>Saccharomycetaceae</taxon>
        <taxon>Eremothecium</taxon>
    </lineage>
</organism>
<reference evidence="10" key="1">
    <citation type="journal article" date="2012" name="G3 (Bethesda)">
        <title>Pichia sorbitophila, an interspecies yeast hybrid reveals early steps of genome resolution following polyploidization.</title>
        <authorList>
            <person name="Leh Louis V."/>
            <person name="Despons L."/>
            <person name="Friedrich A."/>
            <person name="Martin T."/>
            <person name="Durrens P."/>
            <person name="Casaregola S."/>
            <person name="Neuveglise C."/>
            <person name="Fairhead C."/>
            <person name="Marck C."/>
            <person name="Cruz J.A."/>
            <person name="Straub M.L."/>
            <person name="Kugler V."/>
            <person name="Sacerdot C."/>
            <person name="Uzunov Z."/>
            <person name="Thierry A."/>
            <person name="Weiss S."/>
            <person name="Bleykasten C."/>
            <person name="De Montigny J."/>
            <person name="Jacques N."/>
            <person name="Jung P."/>
            <person name="Lemaire M."/>
            <person name="Mallet S."/>
            <person name="Morel G."/>
            <person name="Richard G.F."/>
            <person name="Sarkar A."/>
            <person name="Savel G."/>
            <person name="Schacherer J."/>
            <person name="Seret M.L."/>
            <person name="Talla E."/>
            <person name="Samson G."/>
            <person name="Jubin C."/>
            <person name="Poulain J."/>
            <person name="Vacherie B."/>
            <person name="Barbe V."/>
            <person name="Pelletier E."/>
            <person name="Sherman D.J."/>
            <person name="Westhof E."/>
            <person name="Weissenbach J."/>
            <person name="Baret P.V."/>
            <person name="Wincker P."/>
            <person name="Gaillardin C."/>
            <person name="Dujon B."/>
            <person name="Souciet J.L."/>
        </authorList>
    </citation>
    <scope>NUCLEOTIDE SEQUENCE [LARGE SCALE GENOMIC DNA]</scope>
    <source>
        <strain evidence="10">CBS 270.75 / DBVPG 7215 / KCTC 17166 / NRRL Y-17582</strain>
    </source>
</reference>
<feature type="region of interest" description="Disordered" evidence="7">
    <location>
        <begin position="21"/>
        <end position="47"/>
    </location>
</feature>
<gene>
    <name evidence="9" type="ordered locus">Ecym_8154</name>
</gene>
<feature type="compositionally biased region" description="Basic and acidic residues" evidence="7">
    <location>
        <begin position="21"/>
        <end position="31"/>
    </location>
</feature>
<dbReference type="NCBIfam" id="TIGR00597">
    <property type="entry name" value="rad10"/>
    <property type="match status" value="1"/>
</dbReference>
<dbReference type="OrthoDB" id="10262814at2759"/>
<keyword evidence="5" id="KW-0234">DNA repair</keyword>
<dbReference type="GO" id="GO:0006312">
    <property type="term" value="P:mitotic recombination"/>
    <property type="evidence" value="ECO:0007669"/>
    <property type="project" value="EnsemblFungi"/>
</dbReference>
<keyword evidence="6" id="KW-0539">Nucleus</keyword>
<dbReference type="GO" id="GO:0006277">
    <property type="term" value="P:DNA amplification"/>
    <property type="evidence" value="ECO:0007669"/>
    <property type="project" value="EnsemblFungi"/>
</dbReference>
<evidence type="ECO:0000256" key="5">
    <source>
        <dbReference type="ARBA" id="ARBA00023204"/>
    </source>
</evidence>
<dbReference type="Proteomes" id="UP000006790">
    <property type="component" value="Chromosome 8"/>
</dbReference>
<dbReference type="GO" id="GO:0000715">
    <property type="term" value="P:nucleotide-excision repair, DNA damage recognition"/>
    <property type="evidence" value="ECO:0007669"/>
    <property type="project" value="EnsemblFungi"/>
</dbReference>
<dbReference type="FunFam" id="3.40.50.10130:FF:000015">
    <property type="entry name" value="SsDNA endonuclease"/>
    <property type="match status" value="1"/>
</dbReference>
<dbReference type="Gene3D" id="3.40.50.10130">
    <property type="match status" value="1"/>
</dbReference>
<dbReference type="GeneID" id="11469892"/>
<evidence type="ECO:0000259" key="8">
    <source>
        <dbReference type="Pfam" id="PF03834"/>
    </source>
</evidence>
<comment type="subcellular location">
    <subcellularLocation>
        <location evidence="1">Nucleus</location>
    </subcellularLocation>
</comment>
<feature type="domain" description="ERCC1-like central" evidence="8">
    <location>
        <begin position="81"/>
        <end position="197"/>
    </location>
</feature>
<dbReference type="GO" id="GO:1905348">
    <property type="term" value="C:endonuclease complex"/>
    <property type="evidence" value="ECO:0007669"/>
    <property type="project" value="EnsemblFungi"/>
</dbReference>
<dbReference type="InterPro" id="IPR004579">
    <property type="entry name" value="ERCC1/RAD10/SWI10"/>
</dbReference>
<evidence type="ECO:0000256" key="6">
    <source>
        <dbReference type="ARBA" id="ARBA00023242"/>
    </source>
</evidence>
<sequence length="199" mass="22764">MGNLDATSFDSILANVKRRREEYNGGEKTDDTAVVSKSSHRTDERSSAANTIVNAFHQQHNPEPIVQEGSRKRTFNERERTILVSTTQTGNPLLKLLVNTNWRYVKSSATDKIHYDYQVHGRNVVFLSLKYHKLRPEYIGKKLQPFGKSQGNILLCVVDVEDSEDILKELNKMTMFSGFTLLLAFSFEQAGKYLIFMNK</sequence>
<dbReference type="PANTHER" id="PTHR12749:SF0">
    <property type="entry name" value="DNA EXCISION REPAIR PROTEIN ERCC-1"/>
    <property type="match status" value="1"/>
</dbReference>
<protein>
    <recommendedName>
        <fullName evidence="8">ERCC1-like central domain-containing protein</fullName>
    </recommendedName>
</protein>
<dbReference type="GO" id="GO:0000110">
    <property type="term" value="C:nucleotide-excision repair factor 1 complex"/>
    <property type="evidence" value="ECO:0007669"/>
    <property type="project" value="EnsemblFungi"/>
</dbReference>
<proteinExistence type="inferred from homology"/>
<name>G8JX68_ERECY</name>
<dbReference type="GO" id="GO:0000014">
    <property type="term" value="F:single-stranded DNA endodeoxyribonuclease activity"/>
    <property type="evidence" value="ECO:0007669"/>
    <property type="project" value="EnsemblFungi"/>
</dbReference>
<evidence type="ECO:0000256" key="4">
    <source>
        <dbReference type="ARBA" id="ARBA00023125"/>
    </source>
</evidence>
<dbReference type="GO" id="GO:0070914">
    <property type="term" value="P:UV-damage excision repair"/>
    <property type="evidence" value="ECO:0007669"/>
    <property type="project" value="TreeGrafter"/>
</dbReference>
<evidence type="ECO:0000256" key="2">
    <source>
        <dbReference type="ARBA" id="ARBA00008283"/>
    </source>
</evidence>
<dbReference type="SUPFAM" id="SSF52980">
    <property type="entry name" value="Restriction endonuclease-like"/>
    <property type="match status" value="1"/>
</dbReference>
<comment type="similarity">
    <text evidence="2">Belongs to the ERCC1/RAD10/SWI10 family.</text>
</comment>
<dbReference type="EMBL" id="CP002504">
    <property type="protein sequence ID" value="AET41442.1"/>
    <property type="molecule type" value="Genomic_DNA"/>
</dbReference>
<dbReference type="RefSeq" id="XP_003648259.1">
    <property type="nucleotide sequence ID" value="XM_003648211.1"/>
</dbReference>
<dbReference type="eggNOG" id="KOG2841">
    <property type="taxonomic scope" value="Eukaryota"/>
</dbReference>
<dbReference type="InterPro" id="IPR047260">
    <property type="entry name" value="ERCC1-like_central_dom"/>
</dbReference>
<dbReference type="GO" id="GO:0000736">
    <property type="term" value="P:double-strand break repair via single-strand annealing, removal of nonhomologous ends"/>
    <property type="evidence" value="ECO:0007669"/>
    <property type="project" value="EnsemblFungi"/>
</dbReference>
<dbReference type="GO" id="GO:0000710">
    <property type="term" value="P:meiotic mismatch repair"/>
    <property type="evidence" value="ECO:0007669"/>
    <property type="project" value="EnsemblFungi"/>
</dbReference>
<evidence type="ECO:0000313" key="9">
    <source>
        <dbReference type="EMBL" id="AET41442.1"/>
    </source>
</evidence>
<keyword evidence="3" id="KW-0227">DNA damage</keyword>
<dbReference type="KEGG" id="erc:Ecym_8154"/>
<dbReference type="CDD" id="cd22325">
    <property type="entry name" value="ERCC1_C-like"/>
    <property type="match status" value="1"/>
</dbReference>
<keyword evidence="10" id="KW-1185">Reference proteome</keyword>
<dbReference type="PANTHER" id="PTHR12749">
    <property type="entry name" value="EXCISION REPAIR CROSS-COMPLEMENTING 1 ERCC1"/>
    <property type="match status" value="1"/>
</dbReference>
<dbReference type="FunCoup" id="G8JX68">
    <property type="interactions" value="130"/>
</dbReference>